<dbReference type="GO" id="GO:0005524">
    <property type="term" value="F:ATP binding"/>
    <property type="evidence" value="ECO:0007669"/>
    <property type="project" value="UniProtKB-KW"/>
</dbReference>
<evidence type="ECO:0000256" key="6">
    <source>
        <dbReference type="ARBA" id="ARBA00022840"/>
    </source>
</evidence>
<dbReference type="AlphaFoldDB" id="A0A370H1Z9"/>
<keyword evidence="3" id="KW-0808">Transferase</keyword>
<evidence type="ECO:0000259" key="11">
    <source>
        <dbReference type="Pfam" id="PF00288"/>
    </source>
</evidence>
<evidence type="ECO:0000256" key="9">
    <source>
        <dbReference type="ARBA" id="ARBA00029438"/>
    </source>
</evidence>
<dbReference type="GO" id="GO:0004496">
    <property type="term" value="F:mevalonate kinase activity"/>
    <property type="evidence" value="ECO:0007669"/>
    <property type="project" value="InterPro"/>
</dbReference>
<dbReference type="SUPFAM" id="SSF55060">
    <property type="entry name" value="GHMP Kinase, C-terminal domain"/>
    <property type="match status" value="1"/>
</dbReference>
<evidence type="ECO:0000256" key="7">
    <source>
        <dbReference type="ARBA" id="ARBA00022842"/>
    </source>
</evidence>
<accession>A0A370H1Z9</accession>
<keyword evidence="6" id="KW-0067">ATP-binding</keyword>
<comment type="pathway">
    <text evidence="9">Isoprenoid biosynthesis; isopentenyl diphosphate biosynthesis via mevalonate pathway; isopentenyl diphosphate from (R)-mevalonate: step 1/3.</text>
</comment>
<feature type="region of interest" description="Disordered" evidence="10">
    <location>
        <begin position="1"/>
        <end position="23"/>
    </location>
</feature>
<dbReference type="Pfam" id="PF08544">
    <property type="entry name" value="GHMP_kinases_C"/>
    <property type="match status" value="1"/>
</dbReference>
<dbReference type="InterPro" id="IPR013750">
    <property type="entry name" value="GHMP_kinase_C_dom"/>
</dbReference>
<dbReference type="InterPro" id="IPR005917">
    <property type="entry name" value="Pmev_kinase_bact"/>
</dbReference>
<dbReference type="PANTHER" id="PTHR43290">
    <property type="entry name" value="MEVALONATE KINASE"/>
    <property type="match status" value="1"/>
</dbReference>
<gene>
    <name evidence="13" type="ORF">DFR68_106421</name>
</gene>
<feature type="domain" description="GHMP kinase C-terminal" evidence="12">
    <location>
        <begin position="287"/>
        <end position="364"/>
    </location>
</feature>
<dbReference type="PANTHER" id="PTHR43290:SF2">
    <property type="entry name" value="MEVALONATE KINASE"/>
    <property type="match status" value="1"/>
</dbReference>
<dbReference type="GO" id="GO:0005737">
    <property type="term" value="C:cytoplasm"/>
    <property type="evidence" value="ECO:0007669"/>
    <property type="project" value="InterPro"/>
</dbReference>
<dbReference type="NCBIfam" id="TIGR01220">
    <property type="entry name" value="Pmev_kin_Gr_pos"/>
    <property type="match status" value="1"/>
</dbReference>
<evidence type="ECO:0000313" key="14">
    <source>
        <dbReference type="Proteomes" id="UP000255355"/>
    </source>
</evidence>
<keyword evidence="1" id="KW-0963">Cytoplasm</keyword>
<dbReference type="InterPro" id="IPR006204">
    <property type="entry name" value="GHMP_kinase_N_dom"/>
</dbReference>
<dbReference type="SUPFAM" id="SSF54211">
    <property type="entry name" value="Ribosomal protein S5 domain 2-like"/>
    <property type="match status" value="1"/>
</dbReference>
<dbReference type="Proteomes" id="UP000255355">
    <property type="component" value="Unassembled WGS sequence"/>
</dbReference>
<dbReference type="InterPro" id="IPR006205">
    <property type="entry name" value="Mev_gal_kin"/>
</dbReference>
<dbReference type="STRING" id="1210089.GCA_001613165_05236"/>
<evidence type="ECO:0000256" key="10">
    <source>
        <dbReference type="SAM" id="MobiDB-lite"/>
    </source>
</evidence>
<keyword evidence="8" id="KW-0443">Lipid metabolism</keyword>
<evidence type="ECO:0000256" key="3">
    <source>
        <dbReference type="ARBA" id="ARBA00022679"/>
    </source>
</evidence>
<dbReference type="Gene3D" id="3.30.70.890">
    <property type="entry name" value="GHMP kinase, C-terminal domain"/>
    <property type="match status" value="1"/>
</dbReference>
<keyword evidence="5 13" id="KW-0418">Kinase</keyword>
<keyword evidence="2" id="KW-0444">Lipid biosynthesis</keyword>
<evidence type="ECO:0000256" key="2">
    <source>
        <dbReference type="ARBA" id="ARBA00022516"/>
    </source>
</evidence>
<dbReference type="OrthoDB" id="1522677at2"/>
<dbReference type="InterPro" id="IPR014721">
    <property type="entry name" value="Ribsml_uS5_D2-typ_fold_subgr"/>
</dbReference>
<dbReference type="GO" id="GO:0019287">
    <property type="term" value="P:isopentenyl diphosphate biosynthetic process, mevalonate pathway"/>
    <property type="evidence" value="ECO:0007669"/>
    <property type="project" value="UniProtKB-UniPathway"/>
</dbReference>
<evidence type="ECO:0000313" key="13">
    <source>
        <dbReference type="EMBL" id="RDI49983.1"/>
    </source>
</evidence>
<dbReference type="PRINTS" id="PR00959">
    <property type="entry name" value="MEVGALKINASE"/>
</dbReference>
<dbReference type="InterPro" id="IPR020568">
    <property type="entry name" value="Ribosomal_Su5_D2-typ_SF"/>
</dbReference>
<dbReference type="EMBL" id="QQAZ01000006">
    <property type="protein sequence ID" value="RDI49983.1"/>
    <property type="molecule type" value="Genomic_DNA"/>
</dbReference>
<keyword evidence="7" id="KW-0460">Magnesium</keyword>
<organism evidence="13 14">
    <name type="scientific">Nocardia mexicana</name>
    <dbReference type="NCBI Taxonomy" id="279262"/>
    <lineage>
        <taxon>Bacteria</taxon>
        <taxon>Bacillati</taxon>
        <taxon>Actinomycetota</taxon>
        <taxon>Actinomycetes</taxon>
        <taxon>Mycobacteriales</taxon>
        <taxon>Nocardiaceae</taxon>
        <taxon>Nocardia</taxon>
    </lineage>
</organism>
<dbReference type="InterPro" id="IPR036554">
    <property type="entry name" value="GHMP_kinase_C_sf"/>
</dbReference>
<evidence type="ECO:0000259" key="12">
    <source>
        <dbReference type="Pfam" id="PF08544"/>
    </source>
</evidence>
<keyword evidence="14" id="KW-1185">Reference proteome</keyword>
<dbReference type="UniPathway" id="UPA00057">
    <property type="reaction ID" value="UER00099"/>
</dbReference>
<protein>
    <submittedName>
        <fullName evidence="13">Phosphomevalonate kinase</fullName>
    </submittedName>
</protein>
<comment type="caution">
    <text evidence="13">The sequence shown here is derived from an EMBL/GenBank/DDBJ whole genome shotgun (WGS) entry which is preliminary data.</text>
</comment>
<dbReference type="Pfam" id="PF00288">
    <property type="entry name" value="GHMP_kinases_N"/>
    <property type="match status" value="1"/>
</dbReference>
<sequence>MARTCPGEGGVTAFARPGDGGEKATITRRAPGKLFIAGEFAVVEPGQAAVLVAVDRYVTATATAGPGSDVCIVSDMAAGARRFERTGTTLSGDSSGVRHAVSAIETVEQWVAEFGQRPAAVEVRIDSALHDGGVKYGLGSSAAVTVAVAAAVSAFHGMRLSAGELFRLAMIATVRIDARSSGADLAASAFGGWIAYRSPDRAQIRTLVGRDGVGAALRARWPGLAVRRLPAPAGADLLVGWTGTPALTADRIAALDTRNWWRTAGYARFARNSDECVRGVAAALRGEHPDELLRQIHRARRLLTGLDTATGLGIFTERLAALCAAAETAGGAAKPSGAGGGDCGIALLGTGDPDRRTELTDRWRAADIRPLPLAVAYPEGTPVDQQS</sequence>
<feature type="domain" description="GHMP kinase N-terminal" evidence="11">
    <location>
        <begin position="104"/>
        <end position="192"/>
    </location>
</feature>
<name>A0A370H1Z9_9NOCA</name>
<evidence type="ECO:0000256" key="4">
    <source>
        <dbReference type="ARBA" id="ARBA00022741"/>
    </source>
</evidence>
<evidence type="ECO:0000256" key="8">
    <source>
        <dbReference type="ARBA" id="ARBA00023098"/>
    </source>
</evidence>
<evidence type="ECO:0000256" key="1">
    <source>
        <dbReference type="ARBA" id="ARBA00022490"/>
    </source>
</evidence>
<proteinExistence type="predicted"/>
<dbReference type="Gene3D" id="3.30.230.10">
    <property type="match status" value="1"/>
</dbReference>
<keyword evidence="4" id="KW-0547">Nucleotide-binding</keyword>
<evidence type="ECO:0000256" key="5">
    <source>
        <dbReference type="ARBA" id="ARBA00022777"/>
    </source>
</evidence>
<reference evidence="13 14" key="1">
    <citation type="submission" date="2018-07" db="EMBL/GenBank/DDBJ databases">
        <title>Genomic Encyclopedia of Type Strains, Phase IV (KMG-IV): sequencing the most valuable type-strain genomes for metagenomic binning, comparative biology and taxonomic classification.</title>
        <authorList>
            <person name="Goeker M."/>
        </authorList>
    </citation>
    <scope>NUCLEOTIDE SEQUENCE [LARGE SCALE GENOMIC DNA]</scope>
    <source>
        <strain evidence="13 14">DSM 44952</strain>
    </source>
</reference>